<evidence type="ECO:0000313" key="2">
    <source>
        <dbReference type="EMBL" id="KPU75074.1"/>
    </source>
</evidence>
<dbReference type="EMBL" id="CH902622">
    <property type="protein sequence ID" value="KPU75074.1"/>
    <property type="molecule type" value="Genomic_DNA"/>
</dbReference>
<name>A0A0P9A9T5_DROAN</name>
<dbReference type="Proteomes" id="UP000007801">
    <property type="component" value="Unassembled WGS sequence"/>
</dbReference>
<feature type="non-terminal residue" evidence="2">
    <location>
        <position position="1"/>
    </location>
</feature>
<feature type="region of interest" description="Disordered" evidence="1">
    <location>
        <begin position="158"/>
        <end position="245"/>
    </location>
</feature>
<accession>A0A0P9A9T5</accession>
<dbReference type="STRING" id="7217.A0A0P9A9T5"/>
<dbReference type="AlphaFoldDB" id="A0A0P9A9T5"/>
<dbReference type="InParanoid" id="A0A0P9A9T5"/>
<proteinExistence type="predicted"/>
<keyword evidence="3" id="KW-1185">Reference proteome</keyword>
<gene>
    <name evidence="2" type="primary">Dana\GF28081</name>
    <name evidence="2" type="ORF">GF28081</name>
</gene>
<evidence type="ECO:0000256" key="1">
    <source>
        <dbReference type="SAM" id="MobiDB-lite"/>
    </source>
</evidence>
<evidence type="ECO:0000313" key="3">
    <source>
        <dbReference type="Proteomes" id="UP000007801"/>
    </source>
</evidence>
<organism evidence="2 3">
    <name type="scientific">Drosophila ananassae</name>
    <name type="common">Fruit fly</name>
    <dbReference type="NCBI Taxonomy" id="7217"/>
    <lineage>
        <taxon>Eukaryota</taxon>
        <taxon>Metazoa</taxon>
        <taxon>Ecdysozoa</taxon>
        <taxon>Arthropoda</taxon>
        <taxon>Hexapoda</taxon>
        <taxon>Insecta</taxon>
        <taxon>Pterygota</taxon>
        <taxon>Neoptera</taxon>
        <taxon>Endopterygota</taxon>
        <taxon>Diptera</taxon>
        <taxon>Brachycera</taxon>
        <taxon>Muscomorpha</taxon>
        <taxon>Ephydroidea</taxon>
        <taxon>Drosophilidae</taxon>
        <taxon>Drosophila</taxon>
        <taxon>Sophophora</taxon>
    </lineage>
</organism>
<dbReference type="OrthoDB" id="8070541at2759"/>
<reference evidence="2 3" key="1">
    <citation type="journal article" date="2007" name="Nature">
        <title>Evolution of genes and genomes on the Drosophila phylogeny.</title>
        <authorList>
            <consortium name="Drosophila 12 Genomes Consortium"/>
            <person name="Clark A.G."/>
            <person name="Eisen M.B."/>
            <person name="Smith D.R."/>
            <person name="Bergman C.M."/>
            <person name="Oliver B."/>
            <person name="Markow T.A."/>
            <person name="Kaufman T.C."/>
            <person name="Kellis M."/>
            <person name="Gelbart W."/>
            <person name="Iyer V.N."/>
            <person name="Pollard D.A."/>
            <person name="Sackton T.B."/>
            <person name="Larracuente A.M."/>
            <person name="Singh N.D."/>
            <person name="Abad J.P."/>
            <person name="Abt D.N."/>
            <person name="Adryan B."/>
            <person name="Aguade M."/>
            <person name="Akashi H."/>
            <person name="Anderson W.W."/>
            <person name="Aquadro C.F."/>
            <person name="Ardell D.H."/>
            <person name="Arguello R."/>
            <person name="Artieri C.G."/>
            <person name="Barbash D.A."/>
            <person name="Barker D."/>
            <person name="Barsanti P."/>
            <person name="Batterham P."/>
            <person name="Batzoglou S."/>
            <person name="Begun D."/>
            <person name="Bhutkar A."/>
            <person name="Blanco E."/>
            <person name="Bosak S.A."/>
            <person name="Bradley R.K."/>
            <person name="Brand A.D."/>
            <person name="Brent M.R."/>
            <person name="Brooks A.N."/>
            <person name="Brown R.H."/>
            <person name="Butlin R.K."/>
            <person name="Caggese C."/>
            <person name="Calvi B.R."/>
            <person name="Bernardo de Carvalho A."/>
            <person name="Caspi A."/>
            <person name="Castrezana S."/>
            <person name="Celniker S.E."/>
            <person name="Chang J.L."/>
            <person name="Chapple C."/>
            <person name="Chatterji S."/>
            <person name="Chinwalla A."/>
            <person name="Civetta A."/>
            <person name="Clifton S.W."/>
            <person name="Comeron J.M."/>
            <person name="Costello J.C."/>
            <person name="Coyne J.A."/>
            <person name="Daub J."/>
            <person name="David R.G."/>
            <person name="Delcher A.L."/>
            <person name="Delehaunty K."/>
            <person name="Do C.B."/>
            <person name="Ebling H."/>
            <person name="Edwards K."/>
            <person name="Eickbush T."/>
            <person name="Evans J.D."/>
            <person name="Filipski A."/>
            <person name="Findeiss S."/>
            <person name="Freyhult E."/>
            <person name="Fulton L."/>
            <person name="Fulton R."/>
            <person name="Garcia A.C."/>
            <person name="Gardiner A."/>
            <person name="Garfield D.A."/>
            <person name="Garvin B.E."/>
            <person name="Gibson G."/>
            <person name="Gilbert D."/>
            <person name="Gnerre S."/>
            <person name="Godfrey J."/>
            <person name="Good R."/>
            <person name="Gotea V."/>
            <person name="Gravely B."/>
            <person name="Greenberg A.J."/>
            <person name="Griffiths-Jones S."/>
            <person name="Gross S."/>
            <person name="Guigo R."/>
            <person name="Gustafson E.A."/>
            <person name="Haerty W."/>
            <person name="Hahn M.W."/>
            <person name="Halligan D.L."/>
            <person name="Halpern A.L."/>
            <person name="Halter G.M."/>
            <person name="Han M.V."/>
            <person name="Heger A."/>
            <person name="Hillier L."/>
            <person name="Hinrichs A.S."/>
            <person name="Holmes I."/>
            <person name="Hoskins R.A."/>
            <person name="Hubisz M.J."/>
            <person name="Hultmark D."/>
            <person name="Huntley M.A."/>
            <person name="Jaffe D.B."/>
            <person name="Jagadeeshan S."/>
            <person name="Jeck W.R."/>
            <person name="Johnson J."/>
            <person name="Jones C.D."/>
            <person name="Jordan W.C."/>
            <person name="Karpen G.H."/>
            <person name="Kataoka E."/>
            <person name="Keightley P.D."/>
            <person name="Kheradpour P."/>
            <person name="Kirkness E.F."/>
            <person name="Koerich L.B."/>
            <person name="Kristiansen K."/>
            <person name="Kudrna D."/>
            <person name="Kulathinal R.J."/>
            <person name="Kumar S."/>
            <person name="Kwok R."/>
            <person name="Lander E."/>
            <person name="Langley C.H."/>
            <person name="Lapoint R."/>
            <person name="Lazzaro B.P."/>
            <person name="Lee S.J."/>
            <person name="Levesque L."/>
            <person name="Li R."/>
            <person name="Lin C.F."/>
            <person name="Lin M.F."/>
            <person name="Lindblad-Toh K."/>
            <person name="Llopart A."/>
            <person name="Long M."/>
            <person name="Low L."/>
            <person name="Lozovsky E."/>
            <person name="Lu J."/>
            <person name="Luo M."/>
            <person name="Machado C.A."/>
            <person name="Makalowski W."/>
            <person name="Marzo M."/>
            <person name="Matsuda M."/>
            <person name="Matzkin L."/>
            <person name="McAllister B."/>
            <person name="McBride C.S."/>
            <person name="McKernan B."/>
            <person name="McKernan K."/>
            <person name="Mendez-Lago M."/>
            <person name="Minx P."/>
            <person name="Mollenhauer M.U."/>
            <person name="Montooth K."/>
            <person name="Mount S.M."/>
            <person name="Mu X."/>
            <person name="Myers E."/>
            <person name="Negre B."/>
            <person name="Newfeld S."/>
            <person name="Nielsen R."/>
            <person name="Noor M.A."/>
            <person name="O'Grady P."/>
            <person name="Pachter L."/>
            <person name="Papaceit M."/>
            <person name="Parisi M.J."/>
            <person name="Parisi M."/>
            <person name="Parts L."/>
            <person name="Pedersen J.S."/>
            <person name="Pesole G."/>
            <person name="Phillippy A.M."/>
            <person name="Ponting C.P."/>
            <person name="Pop M."/>
            <person name="Porcelli D."/>
            <person name="Powell J.R."/>
            <person name="Prohaska S."/>
            <person name="Pruitt K."/>
            <person name="Puig M."/>
            <person name="Quesneville H."/>
            <person name="Ram K.R."/>
            <person name="Rand D."/>
            <person name="Rasmussen M.D."/>
            <person name="Reed L.K."/>
            <person name="Reenan R."/>
            <person name="Reily A."/>
            <person name="Remington K.A."/>
            <person name="Rieger T.T."/>
            <person name="Ritchie M.G."/>
            <person name="Robin C."/>
            <person name="Rogers Y.H."/>
            <person name="Rohde C."/>
            <person name="Rozas J."/>
            <person name="Rubenfield M.J."/>
            <person name="Ruiz A."/>
            <person name="Russo S."/>
            <person name="Salzberg S.L."/>
            <person name="Sanchez-Gracia A."/>
            <person name="Saranga D.J."/>
            <person name="Sato H."/>
            <person name="Schaeffer S.W."/>
            <person name="Schatz M.C."/>
            <person name="Schlenke T."/>
            <person name="Schwartz R."/>
            <person name="Segarra C."/>
            <person name="Singh R.S."/>
            <person name="Sirot L."/>
            <person name="Sirota M."/>
            <person name="Sisneros N.B."/>
            <person name="Smith C.D."/>
            <person name="Smith T.F."/>
            <person name="Spieth J."/>
            <person name="Stage D.E."/>
            <person name="Stark A."/>
            <person name="Stephan W."/>
            <person name="Strausberg R.L."/>
            <person name="Strempel S."/>
            <person name="Sturgill D."/>
            <person name="Sutton G."/>
            <person name="Sutton G.G."/>
            <person name="Tao W."/>
            <person name="Teichmann S."/>
            <person name="Tobari Y.N."/>
            <person name="Tomimura Y."/>
            <person name="Tsolas J.M."/>
            <person name="Valente V.L."/>
            <person name="Venter E."/>
            <person name="Venter J.C."/>
            <person name="Vicario S."/>
            <person name="Vieira F.G."/>
            <person name="Vilella A.J."/>
            <person name="Villasante A."/>
            <person name="Walenz B."/>
            <person name="Wang J."/>
            <person name="Wasserman M."/>
            <person name="Watts T."/>
            <person name="Wilson D."/>
            <person name="Wilson R.K."/>
            <person name="Wing R.A."/>
            <person name="Wolfner M.F."/>
            <person name="Wong A."/>
            <person name="Wong G.K."/>
            <person name="Wu C.I."/>
            <person name="Wu G."/>
            <person name="Yamamoto D."/>
            <person name="Yang H.P."/>
            <person name="Yang S.P."/>
            <person name="Yorke J.A."/>
            <person name="Yoshida K."/>
            <person name="Zdobnov E."/>
            <person name="Zhang P."/>
            <person name="Zhang Y."/>
            <person name="Zimin A.V."/>
            <person name="Baldwin J."/>
            <person name="Abdouelleil A."/>
            <person name="Abdulkadir J."/>
            <person name="Abebe A."/>
            <person name="Abera B."/>
            <person name="Abreu J."/>
            <person name="Acer S.C."/>
            <person name="Aftuck L."/>
            <person name="Alexander A."/>
            <person name="An P."/>
            <person name="Anderson E."/>
            <person name="Anderson S."/>
            <person name="Arachi H."/>
            <person name="Azer M."/>
            <person name="Bachantsang P."/>
            <person name="Barry A."/>
            <person name="Bayul T."/>
            <person name="Berlin A."/>
            <person name="Bessette D."/>
            <person name="Bloom T."/>
            <person name="Blye J."/>
            <person name="Boguslavskiy L."/>
            <person name="Bonnet C."/>
            <person name="Boukhgalter B."/>
            <person name="Bourzgui I."/>
            <person name="Brown A."/>
            <person name="Cahill P."/>
            <person name="Channer S."/>
            <person name="Cheshatsang Y."/>
            <person name="Chuda L."/>
            <person name="Citroen M."/>
            <person name="Collymore A."/>
            <person name="Cooke P."/>
            <person name="Costello M."/>
            <person name="D'Aco K."/>
            <person name="Daza R."/>
            <person name="De Haan G."/>
            <person name="DeGray S."/>
            <person name="DeMaso C."/>
            <person name="Dhargay N."/>
            <person name="Dooley K."/>
            <person name="Dooley E."/>
            <person name="Doricent M."/>
            <person name="Dorje P."/>
            <person name="Dorjee K."/>
            <person name="Dupes A."/>
            <person name="Elong R."/>
            <person name="Falk J."/>
            <person name="Farina A."/>
            <person name="Faro S."/>
            <person name="Ferguson D."/>
            <person name="Fisher S."/>
            <person name="Foley C.D."/>
            <person name="Franke A."/>
            <person name="Friedrich D."/>
            <person name="Gadbois L."/>
            <person name="Gearin G."/>
            <person name="Gearin C.R."/>
            <person name="Giannoukos G."/>
            <person name="Goode T."/>
            <person name="Graham J."/>
            <person name="Grandbois E."/>
            <person name="Grewal S."/>
            <person name="Gyaltsen K."/>
            <person name="Hafez N."/>
            <person name="Hagos B."/>
            <person name="Hall J."/>
            <person name="Henson C."/>
            <person name="Hollinger A."/>
            <person name="Honan T."/>
            <person name="Huard M.D."/>
            <person name="Hughes L."/>
            <person name="Hurhula B."/>
            <person name="Husby M.E."/>
            <person name="Kamat A."/>
            <person name="Kanga B."/>
            <person name="Kashin S."/>
            <person name="Khazanovich D."/>
            <person name="Kisner P."/>
            <person name="Lance K."/>
            <person name="Lara M."/>
            <person name="Lee W."/>
            <person name="Lennon N."/>
            <person name="Letendre F."/>
            <person name="LeVine R."/>
            <person name="Lipovsky A."/>
            <person name="Liu X."/>
            <person name="Liu J."/>
            <person name="Liu S."/>
            <person name="Lokyitsang T."/>
            <person name="Lokyitsang Y."/>
            <person name="Lubonja R."/>
            <person name="Lui A."/>
            <person name="MacDonald P."/>
            <person name="Magnisalis V."/>
            <person name="Maru K."/>
            <person name="Matthews C."/>
            <person name="McCusker W."/>
            <person name="McDonough S."/>
            <person name="Mehta T."/>
            <person name="Meldrim J."/>
            <person name="Meneus L."/>
            <person name="Mihai O."/>
            <person name="Mihalev A."/>
            <person name="Mihova T."/>
            <person name="Mittelman R."/>
            <person name="Mlenga V."/>
            <person name="Montmayeur A."/>
            <person name="Mulrain L."/>
            <person name="Navidi A."/>
            <person name="Naylor J."/>
            <person name="Negash T."/>
            <person name="Nguyen T."/>
            <person name="Nguyen N."/>
            <person name="Nicol R."/>
            <person name="Norbu C."/>
            <person name="Norbu N."/>
            <person name="Novod N."/>
            <person name="O'Neill B."/>
            <person name="Osman S."/>
            <person name="Markiewicz E."/>
            <person name="Oyono O.L."/>
            <person name="Patti C."/>
            <person name="Phunkhang P."/>
            <person name="Pierre F."/>
            <person name="Priest M."/>
            <person name="Raghuraman S."/>
            <person name="Rege F."/>
            <person name="Reyes R."/>
            <person name="Rise C."/>
            <person name="Rogov P."/>
            <person name="Ross K."/>
            <person name="Ryan E."/>
            <person name="Settipalli S."/>
            <person name="Shea T."/>
            <person name="Sherpa N."/>
            <person name="Shi L."/>
            <person name="Shih D."/>
            <person name="Sparrow T."/>
            <person name="Spaulding J."/>
            <person name="Stalker J."/>
            <person name="Stange-Thomann N."/>
            <person name="Stavropoulos S."/>
            <person name="Stone C."/>
            <person name="Strader C."/>
            <person name="Tesfaye S."/>
            <person name="Thomson T."/>
            <person name="Thoulutsang Y."/>
            <person name="Thoulutsang D."/>
            <person name="Topham K."/>
            <person name="Topping I."/>
            <person name="Tsamla T."/>
            <person name="Vassiliev H."/>
            <person name="Vo A."/>
            <person name="Wangchuk T."/>
            <person name="Wangdi T."/>
            <person name="Weiand M."/>
            <person name="Wilkinson J."/>
            <person name="Wilson A."/>
            <person name="Yadav S."/>
            <person name="Young G."/>
            <person name="Yu Q."/>
            <person name="Zembek L."/>
            <person name="Zhong D."/>
            <person name="Zimmer A."/>
            <person name="Zwirko Z."/>
            <person name="Jaffe D.B."/>
            <person name="Alvarez P."/>
            <person name="Brockman W."/>
            <person name="Butler J."/>
            <person name="Chin C."/>
            <person name="Gnerre S."/>
            <person name="Grabherr M."/>
            <person name="Kleber M."/>
            <person name="Mauceli E."/>
            <person name="MacCallum I."/>
        </authorList>
    </citation>
    <scope>NUCLEOTIDE SEQUENCE [LARGE SCALE GENOMIC DNA]</scope>
    <source>
        <strain evidence="3">Tucson 14024-0371.13</strain>
    </source>
</reference>
<sequence>IILDRKLCTFTNHCNHSICISTSVHTISPSSAPPSDIAVAPPSDSVPEPVLGSVFEFNEGLLHPFMGLLPVERPDDPWRRKPYDPHRPLYSGGGSYAAYLKDGRRRRDTHIMGQATPGLLTPGMLERLLRIKMEFQRRFPHLYQGMLSHHANQTRVEVKPPVLGRASSPESLTKKIAPKEEEPIFELGAAERNLFEDEESDPLEDDPVQELENENEKEEKEEEQEKERDDNDIDYFNFGNDGDDY</sequence>
<protein>
    <submittedName>
        <fullName evidence="2">Uncharacterized protein</fullName>
    </submittedName>
</protein>
<feature type="compositionally biased region" description="Acidic residues" evidence="1">
    <location>
        <begin position="196"/>
        <end position="222"/>
    </location>
</feature>